<feature type="region of interest" description="Disordered" evidence="1">
    <location>
        <begin position="381"/>
        <end position="400"/>
    </location>
</feature>
<organism evidence="3 4">
    <name type="scientific">Ktedonobacter robiniae</name>
    <dbReference type="NCBI Taxonomy" id="2778365"/>
    <lineage>
        <taxon>Bacteria</taxon>
        <taxon>Bacillati</taxon>
        <taxon>Chloroflexota</taxon>
        <taxon>Ktedonobacteria</taxon>
        <taxon>Ktedonobacterales</taxon>
        <taxon>Ktedonobacteraceae</taxon>
        <taxon>Ktedonobacter</taxon>
    </lineage>
</organism>
<sequence>MNHTQSIPLRHGLLLFFEEDVNEHQDRATRLPILLPQVQEEPPSPASRGALYPFYTPSDPLVLDEQVLVPPVHPLEWRRRSQQARMLMQHFRAPLPEQPEGFPMKRVLDLAIDPNGEWLRHLAAHAPGTECIGLTSQESIARQSSFFAAVQGCHNVSAQVWPLTRPLPFPEKSIDLISGHFLHAILPEYAWPLLLEDCFRLLRPGGVLRLLECVQGESTSAAAGTLYATYRQQMNKLRAAARPSAPGTQTIRFARPERLPIRMERTGFVAIEQQESLLDFSAGTPFHGTLLEQADDFFQLLEPICTAHSCSREAYQQVYHEMQLELLEPTFRGYWHLRTTWGYKPSRDVSRPIPSIHVEQPFPQVLHTRSQPCSLFIEQEGAQAHESEQRREATTPVHTN</sequence>
<name>A0ABQ3UU22_9CHLR</name>
<dbReference type="Pfam" id="PF13649">
    <property type="entry name" value="Methyltransf_25"/>
    <property type="match status" value="1"/>
</dbReference>
<feature type="compositionally biased region" description="Basic and acidic residues" evidence="1">
    <location>
        <begin position="383"/>
        <end position="393"/>
    </location>
</feature>
<protein>
    <recommendedName>
        <fullName evidence="2">Methyltransferase domain-containing protein</fullName>
    </recommendedName>
</protein>
<dbReference type="SUPFAM" id="SSF53335">
    <property type="entry name" value="S-adenosyl-L-methionine-dependent methyltransferases"/>
    <property type="match status" value="1"/>
</dbReference>
<dbReference type="InterPro" id="IPR041698">
    <property type="entry name" value="Methyltransf_25"/>
</dbReference>
<dbReference type="RefSeq" id="WP_201372666.1">
    <property type="nucleotide sequence ID" value="NZ_BNJG01000002.1"/>
</dbReference>
<dbReference type="EMBL" id="BNJG01000002">
    <property type="protein sequence ID" value="GHO56087.1"/>
    <property type="molecule type" value="Genomic_DNA"/>
</dbReference>
<dbReference type="PANTHER" id="PTHR43591">
    <property type="entry name" value="METHYLTRANSFERASE"/>
    <property type="match status" value="1"/>
</dbReference>
<evidence type="ECO:0000259" key="2">
    <source>
        <dbReference type="Pfam" id="PF13649"/>
    </source>
</evidence>
<dbReference type="CDD" id="cd02440">
    <property type="entry name" value="AdoMet_MTases"/>
    <property type="match status" value="1"/>
</dbReference>
<dbReference type="Gene3D" id="3.40.50.150">
    <property type="entry name" value="Vaccinia Virus protein VP39"/>
    <property type="match status" value="1"/>
</dbReference>
<dbReference type="PANTHER" id="PTHR43591:SF24">
    <property type="entry name" value="2-METHOXY-6-POLYPRENYL-1,4-BENZOQUINOL METHYLASE, MITOCHONDRIAL"/>
    <property type="match status" value="1"/>
</dbReference>
<evidence type="ECO:0000313" key="4">
    <source>
        <dbReference type="Proteomes" id="UP000654345"/>
    </source>
</evidence>
<dbReference type="InterPro" id="IPR029063">
    <property type="entry name" value="SAM-dependent_MTases_sf"/>
</dbReference>
<proteinExistence type="predicted"/>
<evidence type="ECO:0000256" key="1">
    <source>
        <dbReference type="SAM" id="MobiDB-lite"/>
    </source>
</evidence>
<keyword evidence="4" id="KW-1185">Reference proteome</keyword>
<feature type="domain" description="Methyltransferase" evidence="2">
    <location>
        <begin position="115"/>
        <end position="206"/>
    </location>
</feature>
<evidence type="ECO:0000313" key="3">
    <source>
        <dbReference type="EMBL" id="GHO56087.1"/>
    </source>
</evidence>
<accession>A0ABQ3UU22</accession>
<gene>
    <name evidence="3" type="ORF">KSB_45620</name>
</gene>
<dbReference type="Proteomes" id="UP000654345">
    <property type="component" value="Unassembled WGS sequence"/>
</dbReference>
<comment type="caution">
    <text evidence="3">The sequence shown here is derived from an EMBL/GenBank/DDBJ whole genome shotgun (WGS) entry which is preliminary data.</text>
</comment>
<reference evidence="3 4" key="1">
    <citation type="journal article" date="2021" name="Int. J. Syst. Evol. Microbiol.">
        <title>Reticulibacter mediterranei gen. nov., sp. nov., within the new family Reticulibacteraceae fam. nov., and Ktedonospora formicarum gen. nov., sp. nov., Ktedonobacter robiniae sp. nov., Dictyobacter formicarum sp. nov. and Dictyobacter arantiisoli sp. nov., belonging to the class Ktedonobacteria.</title>
        <authorList>
            <person name="Yabe S."/>
            <person name="Zheng Y."/>
            <person name="Wang C.M."/>
            <person name="Sakai Y."/>
            <person name="Abe K."/>
            <person name="Yokota A."/>
            <person name="Donadio S."/>
            <person name="Cavaletti L."/>
            <person name="Monciardini P."/>
        </authorList>
    </citation>
    <scope>NUCLEOTIDE SEQUENCE [LARGE SCALE GENOMIC DNA]</scope>
    <source>
        <strain evidence="3 4">SOSP1-30</strain>
    </source>
</reference>